<dbReference type="Pfam" id="PF01381">
    <property type="entry name" value="HTH_3"/>
    <property type="match status" value="1"/>
</dbReference>
<keyword evidence="3" id="KW-1185">Reference proteome</keyword>
<gene>
    <name evidence="2" type="ORF">PK35_08015</name>
</gene>
<evidence type="ECO:0000313" key="3">
    <source>
        <dbReference type="Proteomes" id="UP000032361"/>
    </source>
</evidence>
<dbReference type="OrthoDB" id="1034290at2"/>
<dbReference type="AlphaFoldDB" id="A0A0D7W2H8"/>
<evidence type="ECO:0000259" key="1">
    <source>
        <dbReference type="PROSITE" id="PS50943"/>
    </source>
</evidence>
<dbReference type="PROSITE" id="PS50943">
    <property type="entry name" value="HTH_CROC1"/>
    <property type="match status" value="1"/>
</dbReference>
<keyword evidence="2" id="KW-0238">DNA-binding</keyword>
<dbReference type="InterPro" id="IPR010982">
    <property type="entry name" value="Lambda_DNA-bd_dom_sf"/>
</dbReference>
<proteinExistence type="predicted"/>
<dbReference type="PATRIC" id="fig|1382798.3.peg.2946"/>
<accession>A0A0D7W2H8</accession>
<dbReference type="InterPro" id="IPR001387">
    <property type="entry name" value="Cro/C1-type_HTH"/>
</dbReference>
<dbReference type="RefSeq" id="WP_044626186.1">
    <property type="nucleotide sequence ID" value="NZ_JTDV01000005.1"/>
</dbReference>
<dbReference type="SMART" id="SM00530">
    <property type="entry name" value="HTH_XRE"/>
    <property type="match status" value="1"/>
</dbReference>
<dbReference type="STRING" id="1382798.PK35_08015"/>
<evidence type="ECO:0000313" key="2">
    <source>
        <dbReference type="EMBL" id="KJD32913.1"/>
    </source>
</evidence>
<dbReference type="CDD" id="cd00093">
    <property type="entry name" value="HTH_XRE"/>
    <property type="match status" value="1"/>
</dbReference>
<sequence>MINNENFIKRLQKVIEYYGESASSFAEKIGVQRSSISHILSGRNKPSLDFILKILHTYPEINLYWLFNGKGEFFGEDENKSIKKELPKEDLFSANYSELEKKQANINTSFEEKGKTIERIVIFYTDGTFKNFNN</sequence>
<reference evidence="2 3" key="1">
    <citation type="journal article" date="2015" name="Antonie Van Leeuwenhoek">
        <title>Tamlana nanhaiensis sp. nov., isolated from surface seawater collected from the South China Sea.</title>
        <authorList>
            <person name="Liu X."/>
            <person name="Lai Q."/>
            <person name="Du Y."/>
            <person name="Li G."/>
            <person name="Sun F."/>
            <person name="Shao Z."/>
        </authorList>
    </citation>
    <scope>NUCLEOTIDE SEQUENCE [LARGE SCALE GENOMIC DNA]</scope>
    <source>
        <strain evidence="2 3">FHC16</strain>
    </source>
</reference>
<dbReference type="Proteomes" id="UP000032361">
    <property type="component" value="Unassembled WGS sequence"/>
</dbReference>
<comment type="caution">
    <text evidence="2">The sequence shown here is derived from an EMBL/GenBank/DDBJ whole genome shotgun (WGS) entry which is preliminary data.</text>
</comment>
<name>A0A0D7W2H8_9FLAO</name>
<protein>
    <submittedName>
        <fullName evidence="2">DNA-binding protein</fullName>
    </submittedName>
</protein>
<dbReference type="GO" id="GO:0003677">
    <property type="term" value="F:DNA binding"/>
    <property type="evidence" value="ECO:0007669"/>
    <property type="project" value="UniProtKB-KW"/>
</dbReference>
<feature type="domain" description="HTH cro/C1-type" evidence="1">
    <location>
        <begin position="25"/>
        <end position="66"/>
    </location>
</feature>
<dbReference type="EMBL" id="JTDV01000005">
    <property type="protein sequence ID" value="KJD32913.1"/>
    <property type="molecule type" value="Genomic_DNA"/>
</dbReference>
<organism evidence="2 3">
    <name type="scientific">Neotamlana nanhaiensis</name>
    <dbReference type="NCBI Taxonomy" id="1382798"/>
    <lineage>
        <taxon>Bacteria</taxon>
        <taxon>Pseudomonadati</taxon>
        <taxon>Bacteroidota</taxon>
        <taxon>Flavobacteriia</taxon>
        <taxon>Flavobacteriales</taxon>
        <taxon>Flavobacteriaceae</taxon>
        <taxon>Neotamlana</taxon>
    </lineage>
</organism>
<dbReference type="Gene3D" id="1.10.260.40">
    <property type="entry name" value="lambda repressor-like DNA-binding domains"/>
    <property type="match status" value="1"/>
</dbReference>
<dbReference type="SUPFAM" id="SSF47413">
    <property type="entry name" value="lambda repressor-like DNA-binding domains"/>
    <property type="match status" value="1"/>
</dbReference>